<dbReference type="AlphaFoldDB" id="A0A7W5GQR0"/>
<comment type="caution">
    <text evidence="1">The sequence shown here is derived from an EMBL/GenBank/DDBJ whole genome shotgun (WGS) entry which is preliminary data.</text>
</comment>
<dbReference type="GeneID" id="93356944"/>
<protein>
    <submittedName>
        <fullName evidence="1">DNA-directed RNA polymerase subunit RPC12/RpoP</fullName>
    </submittedName>
</protein>
<sequence>MSDELKLCPFCGSGNLKIKGGIGRYVKCLDCENGAHLPGRGCTANDGDAVAAWNTRAAVTEEQFAVAVHNGEAWQKVRECHDVDESSNFFRCSQCGCEIMRCVDGWKPLYMGEVNFCPNCGAKVVM</sequence>
<evidence type="ECO:0000313" key="1">
    <source>
        <dbReference type="EMBL" id="MBB3171781.1"/>
    </source>
</evidence>
<reference evidence="1 2" key="1">
    <citation type="submission" date="2020-08" db="EMBL/GenBank/DDBJ databases">
        <title>Sequencing the genomes of 1000 actinobacteria strains.</title>
        <authorList>
            <person name="Klenk H.-P."/>
        </authorList>
    </citation>
    <scope>NUCLEOTIDE SEQUENCE [LARGE SCALE GENOMIC DNA]</scope>
    <source>
        <strain evidence="1 2">DSM 22242</strain>
    </source>
</reference>
<gene>
    <name evidence="1" type="ORF">FHR31_001607</name>
</gene>
<dbReference type="Proteomes" id="UP000530850">
    <property type="component" value="Unassembled WGS sequence"/>
</dbReference>
<evidence type="ECO:0000313" key="2">
    <source>
        <dbReference type="Proteomes" id="UP000530850"/>
    </source>
</evidence>
<dbReference type="Pfam" id="PF14354">
    <property type="entry name" value="Lar_restr_allev"/>
    <property type="match status" value="1"/>
</dbReference>
<keyword evidence="1" id="KW-0804">Transcription</keyword>
<dbReference type="EMBL" id="JACHYA010000005">
    <property type="protein sequence ID" value="MBB3171781.1"/>
    <property type="molecule type" value="Genomic_DNA"/>
</dbReference>
<accession>A0A7W5GQR0</accession>
<proteinExistence type="predicted"/>
<keyword evidence="1" id="KW-0240">DNA-directed RNA polymerase</keyword>
<organism evidence="1 2">
    <name type="scientific">Parvibacter caecicola</name>
    <dbReference type="NCBI Taxonomy" id="747645"/>
    <lineage>
        <taxon>Bacteria</taxon>
        <taxon>Bacillati</taxon>
        <taxon>Actinomycetota</taxon>
        <taxon>Coriobacteriia</taxon>
        <taxon>Coriobacteriales</taxon>
        <taxon>Coriobacteriaceae</taxon>
        <taxon>Parvibacter</taxon>
    </lineage>
</organism>
<dbReference type="RefSeq" id="WP_123185642.1">
    <property type="nucleotide sequence ID" value="NZ_JACHYA010000005.1"/>
</dbReference>
<dbReference type="GO" id="GO:0000428">
    <property type="term" value="C:DNA-directed RNA polymerase complex"/>
    <property type="evidence" value="ECO:0007669"/>
    <property type="project" value="UniProtKB-KW"/>
</dbReference>
<name>A0A7W5GQR0_9ACTN</name>